<gene>
    <name evidence="8" type="primary">Spen</name>
    <name evidence="8" type="ORF">CEXT_655751</name>
</gene>
<keyword evidence="6" id="KW-0539">Nucleus</keyword>
<dbReference type="EMBL" id="BPLR01002538">
    <property type="protein sequence ID" value="GIX74921.1"/>
    <property type="molecule type" value="Genomic_DNA"/>
</dbReference>
<protein>
    <recommendedName>
        <fullName evidence="7">SPOC domain-containing protein</fullName>
    </recommendedName>
</protein>
<evidence type="ECO:0000256" key="1">
    <source>
        <dbReference type="ARBA" id="ARBA00004123"/>
    </source>
</evidence>
<sequence>MCTKVAITNQITIPDLIYPNPCIVRNYPVVWQGNLVLKNKHAAVQMHHISGNIALAHESLPHGEGFYRDTSLKILQRIRFKSNEYKEFHKKLQIDDDHCVMLALPCGTTYPELFKQCDKLKNGFLHYFFEKESGGIINAAPPGYMLPTHVIHIFPLCELTCANMAKTAPELLRVHAETVNAVVIIIKVPCRKLDLPSAQLILQDSF</sequence>
<evidence type="ECO:0000256" key="5">
    <source>
        <dbReference type="ARBA" id="ARBA00023163"/>
    </source>
</evidence>
<keyword evidence="9" id="KW-1185">Reference proteome</keyword>
<evidence type="ECO:0000256" key="6">
    <source>
        <dbReference type="ARBA" id="ARBA00023242"/>
    </source>
</evidence>
<accession>A0AAV4MU58</accession>
<evidence type="ECO:0000313" key="9">
    <source>
        <dbReference type="Proteomes" id="UP001054945"/>
    </source>
</evidence>
<comment type="caution">
    <text evidence="8">The sequence shown here is derived from an EMBL/GenBank/DDBJ whole genome shotgun (WGS) entry which is preliminary data.</text>
</comment>
<feature type="domain" description="SPOC" evidence="7">
    <location>
        <begin position="20"/>
        <end position="189"/>
    </location>
</feature>
<evidence type="ECO:0000256" key="2">
    <source>
        <dbReference type="ARBA" id="ARBA00022884"/>
    </source>
</evidence>
<evidence type="ECO:0000256" key="4">
    <source>
        <dbReference type="ARBA" id="ARBA00023054"/>
    </source>
</evidence>
<organism evidence="8 9">
    <name type="scientific">Caerostris extrusa</name>
    <name type="common">Bark spider</name>
    <name type="synonym">Caerostris bankana</name>
    <dbReference type="NCBI Taxonomy" id="172846"/>
    <lineage>
        <taxon>Eukaryota</taxon>
        <taxon>Metazoa</taxon>
        <taxon>Ecdysozoa</taxon>
        <taxon>Arthropoda</taxon>
        <taxon>Chelicerata</taxon>
        <taxon>Arachnida</taxon>
        <taxon>Araneae</taxon>
        <taxon>Araneomorphae</taxon>
        <taxon>Entelegynae</taxon>
        <taxon>Araneoidea</taxon>
        <taxon>Araneidae</taxon>
        <taxon>Caerostris</taxon>
    </lineage>
</organism>
<dbReference type="AlphaFoldDB" id="A0AAV4MU58"/>
<dbReference type="Pfam" id="PF07744">
    <property type="entry name" value="SPOC"/>
    <property type="match status" value="1"/>
</dbReference>
<dbReference type="GO" id="GO:0005634">
    <property type="term" value="C:nucleus"/>
    <property type="evidence" value="ECO:0007669"/>
    <property type="project" value="UniProtKB-SubCell"/>
</dbReference>
<keyword evidence="5" id="KW-0804">Transcription</keyword>
<dbReference type="SUPFAM" id="SSF100939">
    <property type="entry name" value="SPOC domain-like"/>
    <property type="match status" value="1"/>
</dbReference>
<evidence type="ECO:0000313" key="8">
    <source>
        <dbReference type="EMBL" id="GIX74921.1"/>
    </source>
</evidence>
<dbReference type="Gene3D" id="2.40.290.10">
    <property type="match status" value="1"/>
</dbReference>
<comment type="subcellular location">
    <subcellularLocation>
        <location evidence="1">Nucleus</location>
    </subcellularLocation>
</comment>
<dbReference type="GO" id="GO:0003723">
    <property type="term" value="F:RNA binding"/>
    <property type="evidence" value="ECO:0007669"/>
    <property type="project" value="UniProtKB-KW"/>
</dbReference>
<keyword evidence="4" id="KW-0175">Coiled coil</keyword>
<dbReference type="Proteomes" id="UP001054945">
    <property type="component" value="Unassembled WGS sequence"/>
</dbReference>
<evidence type="ECO:0000259" key="7">
    <source>
        <dbReference type="PROSITE" id="PS50917"/>
    </source>
</evidence>
<dbReference type="PROSITE" id="PS50917">
    <property type="entry name" value="SPOC"/>
    <property type="match status" value="1"/>
</dbReference>
<reference evidence="8 9" key="1">
    <citation type="submission" date="2021-06" db="EMBL/GenBank/DDBJ databases">
        <title>Caerostris extrusa draft genome.</title>
        <authorList>
            <person name="Kono N."/>
            <person name="Arakawa K."/>
        </authorList>
    </citation>
    <scope>NUCLEOTIDE SEQUENCE [LARGE SCALE GENOMIC DNA]</scope>
</reference>
<dbReference type="InterPro" id="IPR012921">
    <property type="entry name" value="SPOC_C"/>
</dbReference>
<name>A0AAV4MU58_CAEEX</name>
<keyword evidence="2" id="KW-0694">RNA-binding</keyword>
<keyword evidence="3" id="KW-0805">Transcription regulation</keyword>
<proteinExistence type="predicted"/>
<dbReference type="CDD" id="cd21543">
    <property type="entry name" value="SPOC_SHARP"/>
    <property type="match status" value="1"/>
</dbReference>
<dbReference type="InterPro" id="IPR010912">
    <property type="entry name" value="SPOC_met"/>
</dbReference>
<evidence type="ECO:0000256" key="3">
    <source>
        <dbReference type="ARBA" id="ARBA00023015"/>
    </source>
</evidence>
<dbReference type="InterPro" id="IPR016194">
    <property type="entry name" value="SPOC-like_C_dom_sf"/>
</dbReference>
<dbReference type="FunFam" id="2.40.290.10:FF:000002">
    <property type="entry name" value="Spen family transcriptional repressor"/>
    <property type="match status" value="1"/>
</dbReference>